<reference evidence="1 2" key="1">
    <citation type="journal article" date="2011" name="BMC Genomics">
        <title>Comparative genome analysis and genome-guided physiological analysis of Roseobacter litoralis.</title>
        <authorList>
            <person name="Kalhoefer D."/>
            <person name="Thole S."/>
            <person name="Voget S."/>
            <person name="Lehmann R."/>
            <person name="Liesegang H."/>
            <person name="Wollher A."/>
            <person name="Daniel R."/>
            <person name="Simon M."/>
            <person name="Brinkhoff T."/>
        </authorList>
    </citation>
    <scope>NUCLEOTIDE SEQUENCE [LARGE SCALE GENOMIC DNA]</scope>
    <source>
        <strain evidence="2">ATCC 49566 / DSM 6996 / JCM 21268 / NBRC 15278 / OCh 149</strain>
    </source>
</reference>
<evidence type="ECO:0000313" key="1">
    <source>
        <dbReference type="EMBL" id="AEI93362.1"/>
    </source>
</evidence>
<dbReference type="OrthoDB" id="7860180at2"/>
<dbReference type="RefSeq" id="WP_013961300.1">
    <property type="nucleotide sequence ID" value="NC_015730.1"/>
</dbReference>
<dbReference type="EMBL" id="CP002623">
    <property type="protein sequence ID" value="AEI93362.1"/>
    <property type="molecule type" value="Genomic_DNA"/>
</dbReference>
<accession>F7ZE41</accession>
<sequence length="129" mass="14893">MTDKEAVDAYDAWAILAANLKHLPAGARPYFERLCAKVYEFDPHETDELAMTKHLEVPVIRAKPRKKLGAKSKHDYAQIFDWVEAWRREADVGLEAALIKYVEVFDLEVGYETIKSTYHKVRKARIANM</sequence>
<dbReference type="HOGENOM" id="CLU_1947214_0_0_5"/>
<dbReference type="AlphaFoldDB" id="F7ZE41"/>
<organism evidence="1 2">
    <name type="scientific">Roseobacter litoralis (strain ATCC 49566 / DSM 6996 / JCM 21268 / NBRC 15278 / OCh 149)</name>
    <dbReference type="NCBI Taxonomy" id="391595"/>
    <lineage>
        <taxon>Bacteria</taxon>
        <taxon>Pseudomonadati</taxon>
        <taxon>Pseudomonadota</taxon>
        <taxon>Alphaproteobacteria</taxon>
        <taxon>Rhodobacterales</taxon>
        <taxon>Roseobacteraceae</taxon>
        <taxon>Roseobacter</taxon>
    </lineage>
</organism>
<dbReference type="Proteomes" id="UP000001353">
    <property type="component" value="Chromosome"/>
</dbReference>
<gene>
    <name evidence="1" type="ordered locus">RLO149_c013610</name>
</gene>
<dbReference type="KEGG" id="rli:RLO149_c013610"/>
<protein>
    <submittedName>
        <fullName evidence="1">Uncharacterized protein</fullName>
    </submittedName>
</protein>
<name>F7ZE41_ROSLO</name>
<proteinExistence type="predicted"/>
<keyword evidence="2" id="KW-1185">Reference proteome</keyword>
<evidence type="ECO:0000313" key="2">
    <source>
        <dbReference type="Proteomes" id="UP000001353"/>
    </source>
</evidence>
<dbReference type="eggNOG" id="ENOG50341IW">
    <property type="taxonomic scope" value="Bacteria"/>
</dbReference>